<dbReference type="InterPro" id="IPR050571">
    <property type="entry name" value="Class-IV_PLP-Dep_Aminotrnsfr"/>
</dbReference>
<dbReference type="PANTHER" id="PTHR42743">
    <property type="entry name" value="AMINO-ACID AMINOTRANSFERASE"/>
    <property type="match status" value="1"/>
</dbReference>
<evidence type="ECO:0000256" key="13">
    <source>
        <dbReference type="RuleBase" id="RU004516"/>
    </source>
</evidence>
<comment type="pathway">
    <text evidence="5">Amino-acid biosynthesis; L-leucine biosynthesis; L-leucine from 3-methyl-2-oxobutanoate: step 4/4.</text>
</comment>
<dbReference type="AlphaFoldDB" id="A0A941DHH4"/>
<comment type="catalytic activity">
    <reaction evidence="10">
        <text>L-isoleucine + 2-oxoglutarate = (S)-3-methyl-2-oxopentanoate + L-glutamate</text>
        <dbReference type="Rhea" id="RHEA:24801"/>
        <dbReference type="ChEBI" id="CHEBI:16810"/>
        <dbReference type="ChEBI" id="CHEBI:29985"/>
        <dbReference type="ChEBI" id="CHEBI:35146"/>
        <dbReference type="ChEBI" id="CHEBI:58045"/>
        <dbReference type="EC" id="2.6.1.42"/>
    </reaction>
</comment>
<comment type="cofactor">
    <cofactor evidence="1 13">
        <name>pyridoxal 5'-phosphate</name>
        <dbReference type="ChEBI" id="CHEBI:597326"/>
    </cofactor>
</comment>
<proteinExistence type="inferred from homology"/>
<comment type="caution">
    <text evidence="14">The sequence shown here is derived from an EMBL/GenBank/DDBJ whole genome shotgun (WGS) entry which is preliminary data.</text>
</comment>
<evidence type="ECO:0000256" key="11">
    <source>
        <dbReference type="ARBA" id="ARBA00049229"/>
    </source>
</evidence>
<evidence type="ECO:0000256" key="4">
    <source>
        <dbReference type="ARBA" id="ARBA00004931"/>
    </source>
</evidence>
<evidence type="ECO:0000313" key="14">
    <source>
        <dbReference type="EMBL" id="MBR7748165.1"/>
    </source>
</evidence>
<evidence type="ECO:0000256" key="5">
    <source>
        <dbReference type="ARBA" id="ARBA00005072"/>
    </source>
</evidence>
<dbReference type="InterPro" id="IPR043132">
    <property type="entry name" value="BCAT-like_C"/>
</dbReference>
<dbReference type="PANTHER" id="PTHR42743:SF11">
    <property type="entry name" value="AMINODEOXYCHORISMATE LYASE"/>
    <property type="match status" value="1"/>
</dbReference>
<dbReference type="CDD" id="cd00449">
    <property type="entry name" value="PLPDE_IV"/>
    <property type="match status" value="1"/>
</dbReference>
<dbReference type="InterPro" id="IPR001544">
    <property type="entry name" value="Aminotrans_IV"/>
</dbReference>
<dbReference type="PROSITE" id="PS00770">
    <property type="entry name" value="AA_TRANSFER_CLASS_4"/>
    <property type="match status" value="1"/>
</dbReference>
<reference evidence="14 15" key="1">
    <citation type="submission" date="2021-04" db="EMBL/GenBank/DDBJ databases">
        <title>novel species isolated from subtropical streams in China.</title>
        <authorList>
            <person name="Lu H."/>
        </authorList>
    </citation>
    <scope>NUCLEOTIDE SEQUENCE [LARGE SCALE GENOMIC DNA]</scope>
    <source>
        <strain evidence="14 15">BYS107W</strain>
    </source>
</reference>
<evidence type="ECO:0000313" key="15">
    <source>
        <dbReference type="Proteomes" id="UP000680158"/>
    </source>
</evidence>
<evidence type="ECO:0000256" key="10">
    <source>
        <dbReference type="ARBA" id="ARBA00048798"/>
    </source>
</evidence>
<keyword evidence="14" id="KW-0808">Transferase</keyword>
<evidence type="ECO:0000256" key="6">
    <source>
        <dbReference type="ARBA" id="ARBA00009320"/>
    </source>
</evidence>
<comment type="pathway">
    <text evidence="4">Amino-acid biosynthesis; L-valine biosynthesis; L-valine from pyruvate: step 4/4.</text>
</comment>
<dbReference type="EMBL" id="JAGSPM010000012">
    <property type="protein sequence ID" value="MBR7748165.1"/>
    <property type="molecule type" value="Genomic_DNA"/>
</dbReference>
<dbReference type="InterPro" id="IPR018300">
    <property type="entry name" value="Aminotrans_IV_CS"/>
</dbReference>
<dbReference type="EC" id="2.6.1.42" evidence="7"/>
<evidence type="ECO:0000256" key="7">
    <source>
        <dbReference type="ARBA" id="ARBA00013053"/>
    </source>
</evidence>
<keyword evidence="15" id="KW-1185">Reference proteome</keyword>
<dbReference type="SUPFAM" id="SSF56752">
    <property type="entry name" value="D-aminoacid aminotransferase-like PLP-dependent enzymes"/>
    <property type="match status" value="1"/>
</dbReference>
<dbReference type="Proteomes" id="UP000680158">
    <property type="component" value="Unassembled WGS sequence"/>
</dbReference>
<keyword evidence="8 13" id="KW-0663">Pyridoxal phosphate</keyword>
<comment type="catalytic activity">
    <reaction evidence="11">
        <text>L-leucine + 2-oxoglutarate = 4-methyl-2-oxopentanoate + L-glutamate</text>
        <dbReference type="Rhea" id="RHEA:18321"/>
        <dbReference type="ChEBI" id="CHEBI:16810"/>
        <dbReference type="ChEBI" id="CHEBI:17865"/>
        <dbReference type="ChEBI" id="CHEBI:29985"/>
        <dbReference type="ChEBI" id="CHEBI:57427"/>
        <dbReference type="EC" id="2.6.1.42"/>
    </reaction>
</comment>
<dbReference type="NCBIfam" id="NF009896">
    <property type="entry name" value="PRK13356.1"/>
    <property type="match status" value="1"/>
</dbReference>
<comment type="pathway">
    <text evidence="3">Amino-acid biosynthesis; L-isoleucine biosynthesis; L-isoleucine from 2-oxobutanoate: step 4/4.</text>
</comment>
<dbReference type="GO" id="GO:0046394">
    <property type="term" value="P:carboxylic acid biosynthetic process"/>
    <property type="evidence" value="ECO:0007669"/>
    <property type="project" value="UniProtKB-ARBA"/>
</dbReference>
<comment type="similarity">
    <text evidence="6 12">Belongs to the class-IV pyridoxal-phosphate-dependent aminotransferase family.</text>
</comment>
<dbReference type="InterPro" id="IPR043131">
    <property type="entry name" value="BCAT-like_N"/>
</dbReference>
<comment type="function">
    <text evidence="2">Acts on leucine, isoleucine and valine.</text>
</comment>
<comment type="catalytic activity">
    <reaction evidence="9">
        <text>L-valine + 2-oxoglutarate = 3-methyl-2-oxobutanoate + L-glutamate</text>
        <dbReference type="Rhea" id="RHEA:24813"/>
        <dbReference type="ChEBI" id="CHEBI:11851"/>
        <dbReference type="ChEBI" id="CHEBI:16810"/>
        <dbReference type="ChEBI" id="CHEBI:29985"/>
        <dbReference type="ChEBI" id="CHEBI:57762"/>
        <dbReference type="EC" id="2.6.1.42"/>
    </reaction>
</comment>
<accession>A0A941DHH4</accession>
<evidence type="ECO:0000256" key="8">
    <source>
        <dbReference type="ARBA" id="ARBA00022898"/>
    </source>
</evidence>
<dbReference type="RefSeq" id="WP_212685504.1">
    <property type="nucleotide sequence ID" value="NZ_JAGSPM010000012.1"/>
</dbReference>
<evidence type="ECO:0000256" key="1">
    <source>
        <dbReference type="ARBA" id="ARBA00001933"/>
    </source>
</evidence>
<dbReference type="GO" id="GO:0004084">
    <property type="term" value="F:branched-chain-amino-acid transaminase activity"/>
    <property type="evidence" value="ECO:0007669"/>
    <property type="project" value="UniProtKB-EC"/>
</dbReference>
<protein>
    <recommendedName>
        <fullName evidence="7">branched-chain-amino-acid transaminase</fullName>
        <ecNumber evidence="7">2.6.1.42</ecNumber>
    </recommendedName>
</protein>
<keyword evidence="14" id="KW-0032">Aminotransferase</keyword>
<evidence type="ECO:0000256" key="3">
    <source>
        <dbReference type="ARBA" id="ARBA00004824"/>
    </source>
</evidence>
<organism evidence="14 15">
    <name type="scientific">Undibacterium baiyunense</name>
    <dbReference type="NCBI Taxonomy" id="2828731"/>
    <lineage>
        <taxon>Bacteria</taxon>
        <taxon>Pseudomonadati</taxon>
        <taxon>Pseudomonadota</taxon>
        <taxon>Betaproteobacteria</taxon>
        <taxon>Burkholderiales</taxon>
        <taxon>Oxalobacteraceae</taxon>
        <taxon>Undibacterium</taxon>
    </lineage>
</organism>
<dbReference type="GO" id="GO:0005829">
    <property type="term" value="C:cytosol"/>
    <property type="evidence" value="ECO:0007669"/>
    <property type="project" value="TreeGrafter"/>
</dbReference>
<sequence>MYLTFINGAWVEGNVAVMGAMDHSVWLGSSVFDGARAVRGHLPDLRLHLARAIRSAEHLGLTCPYSLEQLETLCREGVTKFPADAELYIRPLIFGTDGLLIPSQSGFALTLFDAPLPSFTGFSACLATQQRPSPAMAPTDAKASCLYPNTTRALRDAKLRGFENAVVCDITGNVAEFATANLFFVSAEGRVVTPVANGTFLSGITRARVIDLLSSNGIAVDQRSVCPEELLTAKEIFNTGNYGKVMPCTRYEEHEMPIGEVATLARQLYFDFMATT</sequence>
<name>A0A941DHH4_9BURK</name>
<dbReference type="Pfam" id="PF01063">
    <property type="entry name" value="Aminotran_4"/>
    <property type="match status" value="1"/>
</dbReference>
<dbReference type="Gene3D" id="3.20.10.10">
    <property type="entry name" value="D-amino Acid Aminotransferase, subunit A, domain 2"/>
    <property type="match status" value="1"/>
</dbReference>
<dbReference type="InterPro" id="IPR036038">
    <property type="entry name" value="Aminotransferase-like"/>
</dbReference>
<evidence type="ECO:0000256" key="12">
    <source>
        <dbReference type="RuleBase" id="RU004106"/>
    </source>
</evidence>
<gene>
    <name evidence="14" type="ORF">KDM92_16395</name>
</gene>
<evidence type="ECO:0000256" key="9">
    <source>
        <dbReference type="ARBA" id="ARBA00048212"/>
    </source>
</evidence>
<dbReference type="Gene3D" id="3.30.470.10">
    <property type="match status" value="1"/>
</dbReference>
<evidence type="ECO:0000256" key="2">
    <source>
        <dbReference type="ARBA" id="ARBA00003109"/>
    </source>
</evidence>